<dbReference type="RefSeq" id="XP_028880932.1">
    <property type="nucleotide sequence ID" value="XM_029027753.1"/>
</dbReference>
<feature type="compositionally biased region" description="Low complexity" evidence="2">
    <location>
        <begin position="547"/>
        <end position="558"/>
    </location>
</feature>
<feature type="compositionally biased region" description="Acidic residues" evidence="2">
    <location>
        <begin position="922"/>
        <end position="936"/>
    </location>
</feature>
<dbReference type="STRING" id="67003.A0A1X0NQ72"/>
<proteinExistence type="predicted"/>
<feature type="compositionally biased region" description="Acidic residues" evidence="2">
    <location>
        <begin position="965"/>
        <end position="985"/>
    </location>
</feature>
<evidence type="ECO:0000256" key="1">
    <source>
        <dbReference type="SAM" id="Coils"/>
    </source>
</evidence>
<feature type="coiled-coil region" evidence="1">
    <location>
        <begin position="372"/>
        <end position="444"/>
    </location>
</feature>
<keyword evidence="1" id="KW-0175">Coiled coil</keyword>
<feature type="compositionally biased region" description="Basic and acidic residues" evidence="2">
    <location>
        <begin position="937"/>
        <end position="949"/>
    </location>
</feature>
<protein>
    <submittedName>
        <fullName evidence="3">Viral A-type inclusion protein</fullName>
    </submittedName>
</protein>
<dbReference type="GeneID" id="39987533"/>
<feature type="coiled-coil region" evidence="1">
    <location>
        <begin position="493"/>
        <end position="520"/>
    </location>
</feature>
<gene>
    <name evidence="3" type="ORF">TM35_000251620</name>
</gene>
<feature type="compositionally biased region" description="Low complexity" evidence="2">
    <location>
        <begin position="907"/>
        <end position="917"/>
    </location>
</feature>
<feature type="coiled-coil region" evidence="1">
    <location>
        <begin position="608"/>
        <end position="649"/>
    </location>
</feature>
<feature type="compositionally biased region" description="Polar residues" evidence="2">
    <location>
        <begin position="559"/>
        <end position="569"/>
    </location>
</feature>
<comment type="caution">
    <text evidence="3">The sequence shown here is derived from an EMBL/GenBank/DDBJ whole genome shotgun (WGS) entry which is preliminary data.</text>
</comment>
<accession>A0A1X0NQ72</accession>
<feature type="coiled-coil region" evidence="1">
    <location>
        <begin position="198"/>
        <end position="274"/>
    </location>
</feature>
<feature type="region of interest" description="Disordered" evidence="2">
    <location>
        <begin position="62"/>
        <end position="103"/>
    </location>
</feature>
<dbReference type="Proteomes" id="UP000192257">
    <property type="component" value="Unassembled WGS sequence"/>
</dbReference>
<dbReference type="OrthoDB" id="273457at2759"/>
<sequence>MTTVVSETADRLLPHLIAENASLKTILGTPEHERVMQEVLREQLQRFFDDAKHTLEKALSQDVVVNNDNNNNNSNNNNDGGNEEEEEKEGEEEVKGKKVGGGGGVHRVTALAEALRVLGSQNEELLRQMNDIQTQRVVMLNGEIESLGRERDELQSRVVQLEEEAAAAAITTTKTETTETSGLEESGNNKVIPLLSELRSLRASDALLRQQMREMQERSERAAVETDKLAKDGIQASLKLPQLLEQVDQLRTSLHQVEMERDIFRMQVQEMEERENVQHSLREKQLQDELMLTNTTMQTLFTRTAALETREAEAQTVVTAHLKTIEELENTIKTLQARETAADERLASKRQRLEREIFDDPDSIRRELVTFWRDGREELQQLREEVQQLRAKERLLRTTQEKLTQMERTRSTVTSRLVTLADEVERVREENRSLRAQYVGLEVERDQLCKSLADALATHMNEDELLHCCEVIRDAAAKSAAASSSVVADPQAIQQAMRHSQELKNEVAQLTKQKEKLHRYIALREERVAALITREALQPTGNDFTHSNSNSNNNNNSSEMRLTTTTTSGPDGSVLQVVKWAEASVNDALTNMEEEATTESHLRRRETFASMQQRLTASEQQLEVYKKQLEEVTAARDAAQEQLLATQEEARTTLTARETAMTELLSSNTSLMQSVDALRSESHRLRECHDAAMSFAQNMSTAFVGLQELLSSEVNFAAALHHALREERAEVVELTRRTAEAWDAHEGEVQSVLHAVERMSNYIQETAEQQQRTQTLEDLAHLRRLTTSVEEQEERLKGMQESFTESCRKFAEGLAHRIAEAQKRGEVIWEKRTAVLQQERQHLQTQLGAEKDILARIERSLVLAPIVQESVPLTSSTAAVTALSSDGSEGVHQVIEAVNQLLAATTSQQQTGGVTVTAKDGQEEEEQQQQPEEEENEKEKEEEEQHVAVDEEEERLGDTVQGALGDEEGVEENMAEENEEPTEST</sequence>
<feature type="region of interest" description="Disordered" evidence="2">
    <location>
        <begin position="539"/>
        <end position="569"/>
    </location>
</feature>
<feature type="compositionally biased region" description="Acidic residues" evidence="2">
    <location>
        <begin position="81"/>
        <end position="92"/>
    </location>
</feature>
<evidence type="ECO:0000313" key="4">
    <source>
        <dbReference type="Proteomes" id="UP000192257"/>
    </source>
</evidence>
<reference evidence="3 4" key="1">
    <citation type="submission" date="2017-03" db="EMBL/GenBank/DDBJ databases">
        <title>An alternative strategy for trypanosome survival in the mammalian bloodstream revealed through genome and transcriptome analysis of the ubiquitous bovine parasite Trypanosoma (Megatrypanum) theileri.</title>
        <authorList>
            <person name="Kelly S."/>
            <person name="Ivens A."/>
            <person name="Mott A."/>
            <person name="O'Neill E."/>
            <person name="Emms D."/>
            <person name="Macleod O."/>
            <person name="Voorheis P."/>
            <person name="Matthews J."/>
            <person name="Matthews K."/>
            <person name="Carrington M."/>
        </authorList>
    </citation>
    <scope>NUCLEOTIDE SEQUENCE [LARGE SCALE GENOMIC DNA]</scope>
    <source>
        <strain evidence="3">Edinburgh</strain>
    </source>
</reference>
<evidence type="ECO:0000313" key="3">
    <source>
        <dbReference type="EMBL" id="ORC86866.1"/>
    </source>
</evidence>
<dbReference type="VEuPathDB" id="TriTrypDB:TM35_000251620"/>
<keyword evidence="4" id="KW-1185">Reference proteome</keyword>
<feature type="coiled-coil region" evidence="1">
    <location>
        <begin position="318"/>
        <end position="345"/>
    </location>
</feature>
<name>A0A1X0NQ72_9TRYP</name>
<feature type="coiled-coil region" evidence="1">
    <location>
        <begin position="115"/>
        <end position="171"/>
    </location>
</feature>
<organism evidence="3 4">
    <name type="scientific">Trypanosoma theileri</name>
    <dbReference type="NCBI Taxonomy" id="67003"/>
    <lineage>
        <taxon>Eukaryota</taxon>
        <taxon>Discoba</taxon>
        <taxon>Euglenozoa</taxon>
        <taxon>Kinetoplastea</taxon>
        <taxon>Metakinetoplastina</taxon>
        <taxon>Trypanosomatida</taxon>
        <taxon>Trypanosomatidae</taxon>
        <taxon>Trypanosoma</taxon>
    </lineage>
</organism>
<feature type="compositionally biased region" description="Low complexity" evidence="2">
    <location>
        <begin position="62"/>
        <end position="80"/>
    </location>
</feature>
<feature type="region of interest" description="Disordered" evidence="2">
    <location>
        <begin position="907"/>
        <end position="985"/>
    </location>
</feature>
<dbReference type="AlphaFoldDB" id="A0A1X0NQ72"/>
<evidence type="ECO:0000256" key="2">
    <source>
        <dbReference type="SAM" id="MobiDB-lite"/>
    </source>
</evidence>
<dbReference type="EMBL" id="NBCO01000025">
    <property type="protein sequence ID" value="ORC86866.1"/>
    <property type="molecule type" value="Genomic_DNA"/>
</dbReference>